<protein>
    <submittedName>
        <fullName evidence="2">Uncharacterized protein</fullName>
    </submittedName>
</protein>
<sequence length="221" mass="24851">MRCSAPCGPCQRSEVGRPYEEKIAALKLIDAESWTPSAELMQAENDYATQDFHLRKHFPGPRFAKLTRPEKGEQDATRTRGSLLRNEVQPEDVVGVWTASSGWTGWDSSDGTYKTLLEELAEQEELKDPVIKEYEAAAARELERWQEDVVHVVQEDDEAESDVPISEPADDEEAMQGSTSSVVDWAAQPPEKQQHLRCLESGGDDLERFRCLRSSWLAVAT</sequence>
<feature type="region of interest" description="Disordered" evidence="1">
    <location>
        <begin position="62"/>
        <end position="87"/>
    </location>
</feature>
<gene>
    <name evidence="2" type="ORF">LTR36_001720</name>
</gene>
<evidence type="ECO:0000256" key="1">
    <source>
        <dbReference type="SAM" id="MobiDB-lite"/>
    </source>
</evidence>
<dbReference type="AlphaFoldDB" id="A0AAV9JNA8"/>
<comment type="caution">
    <text evidence="2">The sequence shown here is derived from an EMBL/GenBank/DDBJ whole genome shotgun (WGS) entry which is preliminary data.</text>
</comment>
<feature type="region of interest" description="Disordered" evidence="1">
    <location>
        <begin position="155"/>
        <end position="182"/>
    </location>
</feature>
<reference evidence="2 3" key="1">
    <citation type="submission" date="2021-11" db="EMBL/GenBank/DDBJ databases">
        <title>Black yeast isolated from Biological Soil Crust.</title>
        <authorList>
            <person name="Kurbessoian T."/>
        </authorList>
    </citation>
    <scope>NUCLEOTIDE SEQUENCE [LARGE SCALE GENOMIC DNA]</scope>
    <source>
        <strain evidence="2 3">CCFEE 5522</strain>
    </source>
</reference>
<organism evidence="2 3">
    <name type="scientific">Oleoguttula mirabilis</name>
    <dbReference type="NCBI Taxonomy" id="1507867"/>
    <lineage>
        <taxon>Eukaryota</taxon>
        <taxon>Fungi</taxon>
        <taxon>Dikarya</taxon>
        <taxon>Ascomycota</taxon>
        <taxon>Pezizomycotina</taxon>
        <taxon>Dothideomycetes</taxon>
        <taxon>Dothideomycetidae</taxon>
        <taxon>Mycosphaerellales</taxon>
        <taxon>Teratosphaeriaceae</taxon>
        <taxon>Oleoguttula</taxon>
    </lineage>
</organism>
<dbReference type="Proteomes" id="UP001324427">
    <property type="component" value="Unassembled WGS sequence"/>
</dbReference>
<keyword evidence="3" id="KW-1185">Reference proteome</keyword>
<feature type="compositionally biased region" description="Basic and acidic residues" evidence="1">
    <location>
        <begin position="67"/>
        <end position="78"/>
    </location>
</feature>
<evidence type="ECO:0000313" key="2">
    <source>
        <dbReference type="EMBL" id="KAK4546503.1"/>
    </source>
</evidence>
<evidence type="ECO:0000313" key="3">
    <source>
        <dbReference type="Proteomes" id="UP001324427"/>
    </source>
</evidence>
<proteinExistence type="predicted"/>
<accession>A0AAV9JNA8</accession>
<dbReference type="EMBL" id="JAVFHQ010000014">
    <property type="protein sequence ID" value="KAK4546503.1"/>
    <property type="molecule type" value="Genomic_DNA"/>
</dbReference>
<name>A0AAV9JNA8_9PEZI</name>